<dbReference type="Pfam" id="PF00291">
    <property type="entry name" value="PALP"/>
    <property type="match status" value="1"/>
</dbReference>
<dbReference type="GO" id="GO:0006094">
    <property type="term" value="P:gluconeogenesis"/>
    <property type="evidence" value="ECO:0007669"/>
    <property type="project" value="UniProtKB-KW"/>
</dbReference>
<evidence type="ECO:0000256" key="4">
    <source>
        <dbReference type="ARBA" id="ARBA00010869"/>
    </source>
</evidence>
<dbReference type="InterPro" id="IPR036052">
    <property type="entry name" value="TrpB-like_PALP_sf"/>
</dbReference>
<dbReference type="GO" id="GO:0003941">
    <property type="term" value="F:L-serine ammonia-lyase activity"/>
    <property type="evidence" value="ECO:0007669"/>
    <property type="project" value="UniProtKB-EC"/>
</dbReference>
<keyword evidence="6" id="KW-0312">Gluconeogenesis</keyword>
<dbReference type="EC" id="4.3.1.17" evidence="5"/>
<gene>
    <name evidence="12" type="ORF">WHR41_03015</name>
</gene>
<organism evidence="12 13">
    <name type="scientific">Cladosporium halotolerans</name>
    <dbReference type="NCBI Taxonomy" id="1052096"/>
    <lineage>
        <taxon>Eukaryota</taxon>
        <taxon>Fungi</taxon>
        <taxon>Dikarya</taxon>
        <taxon>Ascomycota</taxon>
        <taxon>Pezizomycotina</taxon>
        <taxon>Dothideomycetes</taxon>
        <taxon>Dothideomycetidae</taxon>
        <taxon>Cladosporiales</taxon>
        <taxon>Cladosporiaceae</taxon>
        <taxon>Cladosporium</taxon>
    </lineage>
</organism>
<dbReference type="EMBL" id="JAAQHG020000007">
    <property type="protein sequence ID" value="KAL1588179.1"/>
    <property type="molecule type" value="Genomic_DNA"/>
</dbReference>
<evidence type="ECO:0000256" key="2">
    <source>
        <dbReference type="ARBA" id="ARBA00004496"/>
    </source>
</evidence>
<dbReference type="Proteomes" id="UP000803884">
    <property type="component" value="Unassembled WGS sequence"/>
</dbReference>
<dbReference type="PANTHER" id="PTHR48078:SF2">
    <property type="entry name" value="CATABOLIC L-SERINE_THREONINE DEHYDRATASE"/>
    <property type="match status" value="1"/>
</dbReference>
<comment type="pathway">
    <text evidence="3">Carbohydrate biosynthesis; gluconeogenesis.</text>
</comment>
<evidence type="ECO:0000256" key="1">
    <source>
        <dbReference type="ARBA" id="ARBA00001933"/>
    </source>
</evidence>
<accession>A0AB34KT51</accession>
<evidence type="ECO:0000256" key="7">
    <source>
        <dbReference type="ARBA" id="ARBA00022490"/>
    </source>
</evidence>
<dbReference type="GO" id="GO:0030170">
    <property type="term" value="F:pyridoxal phosphate binding"/>
    <property type="evidence" value="ECO:0007669"/>
    <property type="project" value="InterPro"/>
</dbReference>
<sequence>MTADASVYAPLTNGRAPAVKQPAMKPTEKKPWRETPLVESANLSEAAGCRIFLKLETLQPSGSFKSRGIGHYCQVALSRASNPDAVHFYASSGGNAGLACVFAAKSLGRPSTVVVPQSTKPMMIAKIRAAGATQVIQEGKSLKEAIAHLQDVVMPDAQARGEEAVYVPPFDHENVWRGNQTVFEEVARQMGEQGHGQADVMACSVGGGGLLIGMLQGMAEAGWRDTQVLAVETEGADSLSESLKNGELTALPGISSQATSLGAVKVADRCFELSQRYEAAGLLKSAVLSDAEAAMGCWRFADDEKALVELACGVNLALCYGGRLSKALGRRVRPDEKVVIIVCGGSNVTTAMVEGWRQEYGYLDERIVAANNEVPSAKTGLDMPTCGVPMDVGCMGSFMPIRV</sequence>
<dbReference type="InterPro" id="IPR001926">
    <property type="entry name" value="TrpB-like_PALP"/>
</dbReference>
<dbReference type="SUPFAM" id="SSF53686">
    <property type="entry name" value="Tryptophan synthase beta subunit-like PLP-dependent enzymes"/>
    <property type="match status" value="1"/>
</dbReference>
<name>A0AB34KT51_9PEZI</name>
<keyword evidence="8" id="KW-0663">Pyridoxal phosphate</keyword>
<evidence type="ECO:0000256" key="6">
    <source>
        <dbReference type="ARBA" id="ARBA00022432"/>
    </source>
</evidence>
<comment type="catalytic activity">
    <reaction evidence="10">
        <text>L-serine = pyruvate + NH4(+)</text>
        <dbReference type="Rhea" id="RHEA:19169"/>
        <dbReference type="ChEBI" id="CHEBI:15361"/>
        <dbReference type="ChEBI" id="CHEBI:28938"/>
        <dbReference type="ChEBI" id="CHEBI:33384"/>
        <dbReference type="EC" id="4.3.1.17"/>
    </reaction>
</comment>
<evidence type="ECO:0000313" key="13">
    <source>
        <dbReference type="Proteomes" id="UP000803884"/>
    </source>
</evidence>
<dbReference type="GO" id="GO:0009097">
    <property type="term" value="P:isoleucine biosynthetic process"/>
    <property type="evidence" value="ECO:0007669"/>
    <property type="project" value="TreeGrafter"/>
</dbReference>
<dbReference type="InterPro" id="IPR000634">
    <property type="entry name" value="Ser/Thr_deHydtase_PyrdxlP-BS"/>
</dbReference>
<evidence type="ECO:0000256" key="3">
    <source>
        <dbReference type="ARBA" id="ARBA00004742"/>
    </source>
</evidence>
<dbReference type="GO" id="GO:0006565">
    <property type="term" value="P:L-serine catabolic process"/>
    <property type="evidence" value="ECO:0007669"/>
    <property type="project" value="TreeGrafter"/>
</dbReference>
<dbReference type="GeneID" id="96004459"/>
<dbReference type="InterPro" id="IPR050147">
    <property type="entry name" value="Ser/Thr_Dehydratase"/>
</dbReference>
<evidence type="ECO:0000256" key="8">
    <source>
        <dbReference type="ARBA" id="ARBA00022898"/>
    </source>
</evidence>
<dbReference type="GO" id="GO:0005737">
    <property type="term" value="C:cytoplasm"/>
    <property type="evidence" value="ECO:0007669"/>
    <property type="project" value="UniProtKB-SubCell"/>
</dbReference>
<dbReference type="GO" id="GO:0006567">
    <property type="term" value="P:L-threonine catabolic process"/>
    <property type="evidence" value="ECO:0007669"/>
    <property type="project" value="TreeGrafter"/>
</dbReference>
<comment type="subcellular location">
    <subcellularLocation>
        <location evidence="2">Cytoplasm</location>
    </subcellularLocation>
</comment>
<dbReference type="FunFam" id="3.40.50.1100:FF:000040">
    <property type="entry name" value="L-serine dehydratase, putative"/>
    <property type="match status" value="1"/>
</dbReference>
<dbReference type="PROSITE" id="PS00165">
    <property type="entry name" value="DEHYDRATASE_SER_THR"/>
    <property type="match status" value="1"/>
</dbReference>
<dbReference type="RefSeq" id="XP_069231284.1">
    <property type="nucleotide sequence ID" value="XM_069371621.1"/>
</dbReference>
<comment type="similarity">
    <text evidence="4">Belongs to the serine/threonine dehydratase family.</text>
</comment>
<keyword evidence="13" id="KW-1185">Reference proteome</keyword>
<reference evidence="12 13" key="1">
    <citation type="journal article" date="2020" name="Microbiol. Resour. Announc.">
        <title>Draft Genome Sequence of a Cladosporium Species Isolated from the Mesophotic Ascidian Didemnum maculosum.</title>
        <authorList>
            <person name="Gioti A."/>
            <person name="Siaperas R."/>
            <person name="Nikolaivits E."/>
            <person name="Le Goff G."/>
            <person name="Ouazzani J."/>
            <person name="Kotoulas G."/>
            <person name="Topakas E."/>
        </authorList>
    </citation>
    <scope>NUCLEOTIDE SEQUENCE [LARGE SCALE GENOMIC DNA]</scope>
    <source>
        <strain evidence="12 13">TM138-S3</strain>
    </source>
</reference>
<proteinExistence type="inferred from homology"/>
<evidence type="ECO:0000259" key="11">
    <source>
        <dbReference type="Pfam" id="PF00291"/>
    </source>
</evidence>
<keyword evidence="7" id="KW-0963">Cytoplasm</keyword>
<feature type="domain" description="Tryptophan synthase beta chain-like PALP" evidence="11">
    <location>
        <begin position="32"/>
        <end position="344"/>
    </location>
</feature>
<protein>
    <recommendedName>
        <fullName evidence="5">L-serine ammonia-lyase</fullName>
        <ecNumber evidence="5">4.3.1.17</ecNumber>
    </recommendedName>
</protein>
<evidence type="ECO:0000256" key="5">
    <source>
        <dbReference type="ARBA" id="ARBA00012093"/>
    </source>
</evidence>
<evidence type="ECO:0000256" key="9">
    <source>
        <dbReference type="ARBA" id="ARBA00023239"/>
    </source>
</evidence>
<comment type="caution">
    <text evidence="12">The sequence shown here is derived from an EMBL/GenBank/DDBJ whole genome shotgun (WGS) entry which is preliminary data.</text>
</comment>
<dbReference type="GO" id="GO:0004794">
    <property type="term" value="F:threonine deaminase activity"/>
    <property type="evidence" value="ECO:0007669"/>
    <property type="project" value="TreeGrafter"/>
</dbReference>
<keyword evidence="9" id="KW-0456">Lyase</keyword>
<dbReference type="PANTHER" id="PTHR48078">
    <property type="entry name" value="THREONINE DEHYDRATASE, MITOCHONDRIAL-RELATED"/>
    <property type="match status" value="1"/>
</dbReference>
<evidence type="ECO:0000313" key="12">
    <source>
        <dbReference type="EMBL" id="KAL1588179.1"/>
    </source>
</evidence>
<dbReference type="AlphaFoldDB" id="A0AB34KT51"/>
<evidence type="ECO:0000256" key="10">
    <source>
        <dbReference type="ARBA" id="ARBA00049406"/>
    </source>
</evidence>
<dbReference type="Gene3D" id="3.40.50.1100">
    <property type="match status" value="2"/>
</dbReference>
<comment type="cofactor">
    <cofactor evidence="1">
        <name>pyridoxal 5'-phosphate</name>
        <dbReference type="ChEBI" id="CHEBI:597326"/>
    </cofactor>
</comment>